<dbReference type="HOGENOM" id="CLU_1797257_0_0_1"/>
<accession>A0A0C3J4Q1</accession>
<dbReference type="STRING" id="870435.A0A0C3J4Q1"/>
<evidence type="ECO:0000259" key="2">
    <source>
        <dbReference type="PROSITE" id="PS50157"/>
    </source>
</evidence>
<evidence type="ECO:0000313" key="4">
    <source>
        <dbReference type="Proteomes" id="UP000054217"/>
    </source>
</evidence>
<dbReference type="Proteomes" id="UP000054217">
    <property type="component" value="Unassembled WGS sequence"/>
</dbReference>
<feature type="domain" description="C2H2-type" evidence="2">
    <location>
        <begin position="2"/>
        <end position="27"/>
    </location>
</feature>
<keyword evidence="1" id="KW-0479">Metal-binding</keyword>
<dbReference type="AlphaFoldDB" id="A0A0C3J4Q1"/>
<keyword evidence="1" id="KW-0863">Zinc-finger</keyword>
<keyword evidence="1" id="KW-0862">Zinc</keyword>
<evidence type="ECO:0000313" key="3">
    <source>
        <dbReference type="EMBL" id="KIN92686.1"/>
    </source>
</evidence>
<sequence>MVDCERCERGFPHQSAYLQHIRDSRSHNICEDCDKDYLHESDLIQHYRTENGHAYCHLCDRVLKGQRGLDDHNKSCHYCCRKCGRCFRTENELRHVSISSAIIPRSLVDFPSLIAPEVQNPPKSEHPLSLRPFFHLFRCVDSSF</sequence>
<dbReference type="GO" id="GO:0008270">
    <property type="term" value="F:zinc ion binding"/>
    <property type="evidence" value="ECO:0007669"/>
    <property type="project" value="UniProtKB-KW"/>
</dbReference>
<dbReference type="EMBL" id="KN832482">
    <property type="protein sequence ID" value="KIN92686.1"/>
    <property type="molecule type" value="Genomic_DNA"/>
</dbReference>
<protein>
    <recommendedName>
        <fullName evidence="2">C2H2-type domain-containing protein</fullName>
    </recommendedName>
</protein>
<dbReference type="Gene3D" id="3.30.160.60">
    <property type="entry name" value="Classic Zinc Finger"/>
    <property type="match status" value="1"/>
</dbReference>
<feature type="domain" description="C2H2-type" evidence="2">
    <location>
        <begin position="28"/>
        <end position="55"/>
    </location>
</feature>
<dbReference type="Pfam" id="PF12874">
    <property type="entry name" value="zf-met"/>
    <property type="match status" value="2"/>
</dbReference>
<organism evidence="3 4">
    <name type="scientific">Pisolithus tinctorius Marx 270</name>
    <dbReference type="NCBI Taxonomy" id="870435"/>
    <lineage>
        <taxon>Eukaryota</taxon>
        <taxon>Fungi</taxon>
        <taxon>Dikarya</taxon>
        <taxon>Basidiomycota</taxon>
        <taxon>Agaricomycotina</taxon>
        <taxon>Agaricomycetes</taxon>
        <taxon>Agaricomycetidae</taxon>
        <taxon>Boletales</taxon>
        <taxon>Sclerodermatineae</taxon>
        <taxon>Pisolithaceae</taxon>
        <taxon>Pisolithus</taxon>
    </lineage>
</organism>
<dbReference type="SUPFAM" id="SSF57667">
    <property type="entry name" value="beta-beta-alpha zinc fingers"/>
    <property type="match status" value="1"/>
</dbReference>
<dbReference type="InParanoid" id="A0A0C3J4Q1"/>
<gene>
    <name evidence="3" type="ORF">M404DRAFT_963504</name>
</gene>
<dbReference type="InterPro" id="IPR013087">
    <property type="entry name" value="Znf_C2H2_type"/>
</dbReference>
<proteinExistence type="predicted"/>
<reference evidence="3 4" key="1">
    <citation type="submission" date="2014-04" db="EMBL/GenBank/DDBJ databases">
        <authorList>
            <consortium name="DOE Joint Genome Institute"/>
            <person name="Kuo A."/>
            <person name="Kohler A."/>
            <person name="Costa M.D."/>
            <person name="Nagy L.G."/>
            <person name="Floudas D."/>
            <person name="Copeland A."/>
            <person name="Barry K.W."/>
            <person name="Cichocki N."/>
            <person name="Veneault-Fourrey C."/>
            <person name="LaButti K."/>
            <person name="Lindquist E.A."/>
            <person name="Lipzen A."/>
            <person name="Lundell T."/>
            <person name="Morin E."/>
            <person name="Murat C."/>
            <person name="Sun H."/>
            <person name="Tunlid A."/>
            <person name="Henrissat B."/>
            <person name="Grigoriev I.V."/>
            <person name="Hibbett D.S."/>
            <person name="Martin F."/>
            <person name="Nordberg H.P."/>
            <person name="Cantor M.N."/>
            <person name="Hua S.X."/>
        </authorList>
    </citation>
    <scope>NUCLEOTIDE SEQUENCE [LARGE SCALE GENOMIC DNA]</scope>
    <source>
        <strain evidence="3 4">Marx 270</strain>
    </source>
</reference>
<dbReference type="SMART" id="SM00355">
    <property type="entry name" value="ZnF_C2H2"/>
    <property type="match status" value="3"/>
</dbReference>
<name>A0A0C3J4Q1_PISTI</name>
<reference evidence="4" key="2">
    <citation type="submission" date="2015-01" db="EMBL/GenBank/DDBJ databases">
        <title>Evolutionary Origins and Diversification of the Mycorrhizal Mutualists.</title>
        <authorList>
            <consortium name="DOE Joint Genome Institute"/>
            <consortium name="Mycorrhizal Genomics Consortium"/>
            <person name="Kohler A."/>
            <person name="Kuo A."/>
            <person name="Nagy L.G."/>
            <person name="Floudas D."/>
            <person name="Copeland A."/>
            <person name="Barry K.W."/>
            <person name="Cichocki N."/>
            <person name="Veneault-Fourrey C."/>
            <person name="LaButti K."/>
            <person name="Lindquist E.A."/>
            <person name="Lipzen A."/>
            <person name="Lundell T."/>
            <person name="Morin E."/>
            <person name="Murat C."/>
            <person name="Riley R."/>
            <person name="Ohm R."/>
            <person name="Sun H."/>
            <person name="Tunlid A."/>
            <person name="Henrissat B."/>
            <person name="Grigoriev I.V."/>
            <person name="Hibbett D.S."/>
            <person name="Martin F."/>
        </authorList>
    </citation>
    <scope>NUCLEOTIDE SEQUENCE [LARGE SCALE GENOMIC DNA]</scope>
    <source>
        <strain evidence="4">Marx 270</strain>
    </source>
</reference>
<evidence type="ECO:0000256" key="1">
    <source>
        <dbReference type="PROSITE-ProRule" id="PRU00042"/>
    </source>
</evidence>
<dbReference type="OrthoDB" id="6077919at2759"/>
<dbReference type="InterPro" id="IPR036236">
    <property type="entry name" value="Znf_C2H2_sf"/>
</dbReference>
<dbReference type="PROSITE" id="PS50157">
    <property type="entry name" value="ZINC_FINGER_C2H2_2"/>
    <property type="match status" value="2"/>
</dbReference>
<keyword evidence="4" id="KW-1185">Reference proteome</keyword>